<dbReference type="Proteomes" id="UP000799118">
    <property type="component" value="Unassembled WGS sequence"/>
</dbReference>
<sequence>MATLNPILFRHYARASIGKAVGIRSLTGSGQVFLLPLGVLKFKRQVNPEALRGRGIIRTIAEENTALYRGWGWPMARNARIFGASAFSKVPVRWFIWELIKNEGMTTFFKDSKIIVVGPKLVCSYILAQFFIPLLKSIRPLCDTRIVDK</sequence>
<evidence type="ECO:0000313" key="2">
    <source>
        <dbReference type="Proteomes" id="UP000799118"/>
    </source>
</evidence>
<organism evidence="1 2">
    <name type="scientific">Gymnopus androsaceus JB14</name>
    <dbReference type="NCBI Taxonomy" id="1447944"/>
    <lineage>
        <taxon>Eukaryota</taxon>
        <taxon>Fungi</taxon>
        <taxon>Dikarya</taxon>
        <taxon>Basidiomycota</taxon>
        <taxon>Agaricomycotina</taxon>
        <taxon>Agaricomycetes</taxon>
        <taxon>Agaricomycetidae</taxon>
        <taxon>Agaricales</taxon>
        <taxon>Marasmiineae</taxon>
        <taxon>Omphalotaceae</taxon>
        <taxon>Gymnopus</taxon>
    </lineage>
</organism>
<evidence type="ECO:0000313" key="1">
    <source>
        <dbReference type="EMBL" id="KAE9409022.1"/>
    </source>
</evidence>
<accession>A0A6A4IA57</accession>
<name>A0A6A4IA57_9AGAR</name>
<gene>
    <name evidence="1" type="ORF">BT96DRAFT_932302</name>
</gene>
<reference evidence="1" key="1">
    <citation type="journal article" date="2019" name="Environ. Microbiol.">
        <title>Fungal ecological strategies reflected in gene transcription - a case study of two litter decomposers.</title>
        <authorList>
            <person name="Barbi F."/>
            <person name="Kohler A."/>
            <person name="Barry K."/>
            <person name="Baskaran P."/>
            <person name="Daum C."/>
            <person name="Fauchery L."/>
            <person name="Ihrmark K."/>
            <person name="Kuo A."/>
            <person name="LaButti K."/>
            <person name="Lipzen A."/>
            <person name="Morin E."/>
            <person name="Grigoriev I.V."/>
            <person name="Henrissat B."/>
            <person name="Lindahl B."/>
            <person name="Martin F."/>
        </authorList>
    </citation>
    <scope>NUCLEOTIDE SEQUENCE</scope>
    <source>
        <strain evidence="1">JB14</strain>
    </source>
</reference>
<dbReference type="PANTHER" id="PTHR46974:SF1">
    <property type="entry name" value="MITOCHONDRIAL GTP_GDP CARRIER PROTEIN 1"/>
    <property type="match status" value="1"/>
</dbReference>
<dbReference type="EMBL" id="ML769389">
    <property type="protein sequence ID" value="KAE9409022.1"/>
    <property type="molecule type" value="Genomic_DNA"/>
</dbReference>
<dbReference type="GO" id="GO:0005739">
    <property type="term" value="C:mitochondrion"/>
    <property type="evidence" value="ECO:0007669"/>
    <property type="project" value="TreeGrafter"/>
</dbReference>
<dbReference type="AlphaFoldDB" id="A0A6A4IA57"/>
<evidence type="ECO:0008006" key="3">
    <source>
        <dbReference type="Google" id="ProtNLM"/>
    </source>
</evidence>
<dbReference type="GO" id="GO:0001409">
    <property type="term" value="F:guanine nucleotide transmembrane transporter activity"/>
    <property type="evidence" value="ECO:0007669"/>
    <property type="project" value="TreeGrafter"/>
</dbReference>
<keyword evidence="2" id="KW-1185">Reference proteome</keyword>
<dbReference type="PANTHER" id="PTHR46974">
    <property type="entry name" value="MITOCHONDRIAL GTP/GDP CARRIER PROTEIN 1"/>
    <property type="match status" value="1"/>
</dbReference>
<dbReference type="InterPro" id="IPR053042">
    <property type="entry name" value="Mito_GTP/GDP_Carrier"/>
</dbReference>
<dbReference type="OrthoDB" id="409947at2759"/>
<protein>
    <recommendedName>
        <fullName evidence="3">Mitochondrial carrier</fullName>
    </recommendedName>
</protein>
<proteinExistence type="predicted"/>